<organism evidence="1 2">
    <name type="scientific">Aspergillus mulundensis</name>
    <dbReference type="NCBI Taxonomy" id="1810919"/>
    <lineage>
        <taxon>Eukaryota</taxon>
        <taxon>Fungi</taxon>
        <taxon>Dikarya</taxon>
        <taxon>Ascomycota</taxon>
        <taxon>Pezizomycotina</taxon>
        <taxon>Eurotiomycetes</taxon>
        <taxon>Eurotiomycetidae</taxon>
        <taxon>Eurotiales</taxon>
        <taxon>Aspergillaceae</taxon>
        <taxon>Aspergillus</taxon>
        <taxon>Aspergillus subgen. Nidulantes</taxon>
    </lineage>
</organism>
<dbReference type="OrthoDB" id="5279008at2759"/>
<proteinExistence type="predicted"/>
<dbReference type="GeneID" id="38119861"/>
<evidence type="ECO:0000313" key="2">
    <source>
        <dbReference type="Proteomes" id="UP000256690"/>
    </source>
</evidence>
<evidence type="ECO:0000313" key="1">
    <source>
        <dbReference type="EMBL" id="RDW65752.1"/>
    </source>
</evidence>
<comment type="caution">
    <text evidence="1">The sequence shown here is derived from an EMBL/GenBank/DDBJ whole genome shotgun (WGS) entry which is preliminary data.</text>
</comment>
<keyword evidence="2" id="KW-1185">Reference proteome</keyword>
<protein>
    <recommendedName>
        <fullName evidence="3">F-box domain-containing protein</fullName>
    </recommendedName>
</protein>
<dbReference type="EMBL" id="PVWQ01000013">
    <property type="protein sequence ID" value="RDW65752.1"/>
    <property type="molecule type" value="Genomic_DNA"/>
</dbReference>
<dbReference type="SUPFAM" id="SSF52047">
    <property type="entry name" value="RNI-like"/>
    <property type="match status" value="1"/>
</dbReference>
<gene>
    <name evidence="1" type="ORF">DSM5745_09491</name>
</gene>
<accession>A0A3D8QVG0</accession>
<reference evidence="1 2" key="1">
    <citation type="journal article" date="2018" name="IMA Fungus">
        <title>IMA Genome-F 9: Draft genome sequence of Annulohypoxylon stygium, Aspergillus mulundensis, Berkeleyomyces basicola (syn. Thielaviopsis basicola), Ceratocystis smalleyi, two Cercospora beticola strains, Coleophoma cylindrospora, Fusarium fracticaudum, Phialophora cf. hyalina, and Morchella septimelata.</title>
        <authorList>
            <person name="Wingfield B.D."/>
            <person name="Bills G.F."/>
            <person name="Dong Y."/>
            <person name="Huang W."/>
            <person name="Nel W.J."/>
            <person name="Swalarsk-Parry B.S."/>
            <person name="Vaghefi N."/>
            <person name="Wilken P.M."/>
            <person name="An Z."/>
            <person name="de Beer Z.W."/>
            <person name="De Vos L."/>
            <person name="Chen L."/>
            <person name="Duong T.A."/>
            <person name="Gao Y."/>
            <person name="Hammerbacher A."/>
            <person name="Kikkert J.R."/>
            <person name="Li Y."/>
            <person name="Li H."/>
            <person name="Li K."/>
            <person name="Li Q."/>
            <person name="Liu X."/>
            <person name="Ma X."/>
            <person name="Naidoo K."/>
            <person name="Pethybridge S.J."/>
            <person name="Sun J."/>
            <person name="Steenkamp E.T."/>
            <person name="van der Nest M.A."/>
            <person name="van Wyk S."/>
            <person name="Wingfield M.J."/>
            <person name="Xiong C."/>
            <person name="Yue Q."/>
            <person name="Zhang X."/>
        </authorList>
    </citation>
    <scope>NUCLEOTIDE SEQUENCE [LARGE SCALE GENOMIC DNA]</scope>
    <source>
        <strain evidence="1 2">DSM 5745</strain>
    </source>
</reference>
<dbReference type="AlphaFoldDB" id="A0A3D8QVG0"/>
<dbReference type="Proteomes" id="UP000256690">
    <property type="component" value="Unassembled WGS sequence"/>
</dbReference>
<evidence type="ECO:0008006" key="3">
    <source>
        <dbReference type="Google" id="ProtNLM"/>
    </source>
</evidence>
<dbReference type="RefSeq" id="XP_026599855.1">
    <property type="nucleotide sequence ID" value="XM_026751507.1"/>
</dbReference>
<sequence>MESLQDQLDNTSLRPTGILDLPPELMSIIASDLEVCDLRSLRLASMYLNNSTFYIFSRRAFKELRIDFSAASWHKISNVINRPDLIPLVESLVVQESPRGSRPRTSPVALNEVVFGAGFEWARDSSGTLNHAQDLVQIWQSALARLVEANCKSFSINRREQSRTVGDEDEEGRYLHLTDLHSLLMVAFASARCSAGTGMERYEICWGRYCTAAEWWSEGGWLDDGKLDMSHMASSQFKDAWSGIRELRLNIELGYFSDGARKYLISLLKLAPNLETLYFDFVHGECATLFIKRLGWATVKGEVQFRLKSLHFSNARMGHSDIHIGPAFLTLLRRHRETLQHLTLKHIRLGPEGLPSLINFFRDEKLRVVKYFHFDSLGDFRGSDGRKRGLRFPVLDEGVRTYRRPIPPSAGVGWYSYREHYDYRIGTCELELSGSRAGRLLRGLHRHASYDNWSDGF</sequence>
<name>A0A3D8QVG0_9EURO</name>